<gene>
    <name evidence="1" type="ORF">R4Z09_16560</name>
</gene>
<sequence length="41" mass="4659">MKELVSTCCECGKDIYCLNGFFNGVLTDDKKTLCYDCAEER</sequence>
<dbReference type="Proteomes" id="UP001357223">
    <property type="component" value="Chromosome"/>
</dbReference>
<dbReference type="RefSeq" id="WP_338447854.1">
    <property type="nucleotide sequence ID" value="NZ_CP137640.1"/>
</dbReference>
<proteinExistence type="predicted"/>
<accession>A0ABZ2CAF9</accession>
<organism evidence="1 2">
    <name type="scientific">Niallia oryzisoli</name>
    <dbReference type="NCBI Taxonomy" id="1737571"/>
    <lineage>
        <taxon>Bacteria</taxon>
        <taxon>Bacillati</taxon>
        <taxon>Bacillota</taxon>
        <taxon>Bacilli</taxon>
        <taxon>Bacillales</taxon>
        <taxon>Bacillaceae</taxon>
        <taxon>Niallia</taxon>
    </lineage>
</organism>
<dbReference type="EMBL" id="CP137640">
    <property type="protein sequence ID" value="WVX78920.1"/>
    <property type="molecule type" value="Genomic_DNA"/>
</dbReference>
<reference evidence="1 2" key="1">
    <citation type="submission" date="2023-10" db="EMBL/GenBank/DDBJ databases">
        <title>Niallia locisalis sp.nov. isolated from a salt pond sample.</title>
        <authorList>
            <person name="Li X.-J."/>
            <person name="Dong L."/>
        </authorList>
    </citation>
    <scope>NUCLEOTIDE SEQUENCE [LARGE SCALE GENOMIC DNA]</scope>
    <source>
        <strain evidence="1 2">DSM 29761</strain>
    </source>
</reference>
<evidence type="ECO:0000313" key="2">
    <source>
        <dbReference type="Proteomes" id="UP001357223"/>
    </source>
</evidence>
<evidence type="ECO:0000313" key="1">
    <source>
        <dbReference type="EMBL" id="WVX78920.1"/>
    </source>
</evidence>
<keyword evidence="2" id="KW-1185">Reference proteome</keyword>
<protein>
    <submittedName>
        <fullName evidence="1">Uncharacterized protein</fullName>
    </submittedName>
</protein>
<name>A0ABZ2CAF9_9BACI</name>